<comment type="subcellular location">
    <subcellularLocation>
        <location evidence="1">Basolateral cell membrane</location>
        <topology evidence="1">Multi-pass membrane protein</topology>
    </subcellularLocation>
    <subcellularLocation>
        <location evidence="9">Membrane</location>
        <topology evidence="9">Multi-pass membrane protein</topology>
    </subcellularLocation>
</comment>
<feature type="transmembrane region" description="Helical" evidence="9">
    <location>
        <begin position="55"/>
        <end position="76"/>
    </location>
</feature>
<evidence type="ECO:0000313" key="10">
    <source>
        <dbReference type="EMBL" id="MEQ2171937.1"/>
    </source>
</evidence>
<keyword evidence="4 9" id="KW-0812">Transmembrane</keyword>
<dbReference type="Pfam" id="PF06963">
    <property type="entry name" value="FPN1"/>
    <property type="match status" value="1"/>
</dbReference>
<comment type="similarity">
    <text evidence="9">Belongs to the ferroportin (FP) (TC 2.A.100) family. SLC40A subfamily.</text>
</comment>
<evidence type="ECO:0000313" key="11">
    <source>
        <dbReference type="Proteomes" id="UP001476798"/>
    </source>
</evidence>
<keyword evidence="8 9" id="KW-0472">Membrane</keyword>
<organism evidence="10 11">
    <name type="scientific">Goodea atripinnis</name>
    <dbReference type="NCBI Taxonomy" id="208336"/>
    <lineage>
        <taxon>Eukaryota</taxon>
        <taxon>Metazoa</taxon>
        <taxon>Chordata</taxon>
        <taxon>Craniata</taxon>
        <taxon>Vertebrata</taxon>
        <taxon>Euteleostomi</taxon>
        <taxon>Actinopterygii</taxon>
        <taxon>Neopterygii</taxon>
        <taxon>Teleostei</taxon>
        <taxon>Neoteleostei</taxon>
        <taxon>Acanthomorphata</taxon>
        <taxon>Ovalentaria</taxon>
        <taxon>Atherinomorphae</taxon>
        <taxon>Cyprinodontiformes</taxon>
        <taxon>Goodeidae</taxon>
        <taxon>Goodea</taxon>
    </lineage>
</organism>
<comment type="caution">
    <text evidence="9">Lacks conserved residue(s) required for the propagation of feature annotation.</text>
</comment>
<name>A0ABV0NKM6_9TELE</name>
<feature type="transmembrane region" description="Helical" evidence="9">
    <location>
        <begin position="20"/>
        <end position="43"/>
    </location>
</feature>
<dbReference type="PANTHER" id="PTHR11660:SF47">
    <property type="entry name" value="SOLUTE CARRIER FAMILY 40 MEMBER 1"/>
    <property type="match status" value="1"/>
</dbReference>
<accession>A0ABV0NKM6</accession>
<dbReference type="EMBL" id="JAHRIO010041159">
    <property type="protein sequence ID" value="MEQ2171937.1"/>
    <property type="molecule type" value="Genomic_DNA"/>
</dbReference>
<keyword evidence="2 9" id="KW-0813">Transport</keyword>
<evidence type="ECO:0000256" key="5">
    <source>
        <dbReference type="ARBA" id="ARBA00022989"/>
    </source>
</evidence>
<evidence type="ECO:0000256" key="3">
    <source>
        <dbReference type="ARBA" id="ARBA00022475"/>
    </source>
</evidence>
<evidence type="ECO:0000256" key="1">
    <source>
        <dbReference type="ARBA" id="ARBA00004554"/>
    </source>
</evidence>
<comment type="caution">
    <text evidence="10">The sequence shown here is derived from an EMBL/GenBank/DDBJ whole genome shotgun (WGS) entry which is preliminary data.</text>
</comment>
<evidence type="ECO:0000256" key="9">
    <source>
        <dbReference type="RuleBase" id="RU365065"/>
    </source>
</evidence>
<comment type="function">
    <text evidence="9">May be involved in iron transport and iron homeostasis.</text>
</comment>
<reference evidence="10 11" key="1">
    <citation type="submission" date="2021-06" db="EMBL/GenBank/DDBJ databases">
        <authorList>
            <person name="Palmer J.M."/>
        </authorList>
    </citation>
    <scope>NUCLEOTIDE SEQUENCE [LARGE SCALE GENOMIC DNA]</scope>
    <source>
        <strain evidence="10 11">GA_2019</strain>
        <tissue evidence="10">Muscle</tissue>
    </source>
</reference>
<evidence type="ECO:0000256" key="2">
    <source>
        <dbReference type="ARBA" id="ARBA00022448"/>
    </source>
</evidence>
<keyword evidence="11" id="KW-1185">Reference proteome</keyword>
<evidence type="ECO:0000256" key="4">
    <source>
        <dbReference type="ARBA" id="ARBA00022692"/>
    </source>
</evidence>
<sequence>MWNFAVAVFLVELYGNSLLLTAVYGLVVAGSVLLLGANIGNWVDRNPRLKVAQTSLLVQNSCVILCGVLLMLVFHFKGQLVELYNGWILVRDPDPALLHAPWLRSDEVSSSADTSSNISVISVIHDCLSSLLIGRSLPAN</sequence>
<dbReference type="PANTHER" id="PTHR11660">
    <property type="entry name" value="SOLUTE CARRIER FAMILY 40 MEMBER"/>
    <property type="match status" value="1"/>
</dbReference>
<evidence type="ECO:0000256" key="8">
    <source>
        <dbReference type="ARBA" id="ARBA00023136"/>
    </source>
</evidence>
<keyword evidence="3" id="KW-1003">Cell membrane</keyword>
<dbReference type="Proteomes" id="UP001476798">
    <property type="component" value="Unassembled WGS sequence"/>
</dbReference>
<evidence type="ECO:0000256" key="7">
    <source>
        <dbReference type="ARBA" id="ARBA00023065"/>
    </source>
</evidence>
<keyword evidence="6" id="KW-0408">Iron</keyword>
<dbReference type="InterPro" id="IPR009716">
    <property type="entry name" value="Ferroportin-1"/>
</dbReference>
<protein>
    <recommendedName>
        <fullName evidence="9">Solute carrier family 40 member</fullName>
    </recommendedName>
</protein>
<keyword evidence="7 9" id="KW-0406">Ion transport</keyword>
<gene>
    <name evidence="10" type="ORF">GOODEAATRI_015741</name>
</gene>
<keyword evidence="5 9" id="KW-1133">Transmembrane helix</keyword>
<proteinExistence type="inferred from homology"/>
<evidence type="ECO:0000256" key="6">
    <source>
        <dbReference type="ARBA" id="ARBA00023004"/>
    </source>
</evidence>